<feature type="signal peptide" evidence="1">
    <location>
        <begin position="1"/>
        <end position="21"/>
    </location>
</feature>
<organism evidence="2">
    <name type="scientific">Mesorhizobium sp. WSM2240</name>
    <dbReference type="NCBI Taxonomy" id="3228851"/>
    <lineage>
        <taxon>Bacteria</taxon>
        <taxon>Pseudomonadati</taxon>
        <taxon>Pseudomonadota</taxon>
        <taxon>Alphaproteobacteria</taxon>
        <taxon>Hyphomicrobiales</taxon>
        <taxon>Phyllobacteriaceae</taxon>
        <taxon>Mesorhizobium</taxon>
    </lineage>
</organism>
<sequence length="211" mass="24001">MRLLPTTVLVAMIAAVGPASAYTIFPDRDDPDKLIVLVERAYGDLVPFGALPPPFNKVVQTLQAQERLSFRWRYGTSREEGLSRLHVDEDGKATVHFEFRGEETVGEDTLGAAAVLVDAEGRALHSFYAKSDFSDVAPVNGEKRRRVSLSVERPADWWREVEGIAYFYMRYHKQRDLGEAEQWRAMRRAVWRFTGGAGTEQRQQGGKRDRR</sequence>
<name>A0AAU8CLH1_9HYPH</name>
<evidence type="ECO:0000313" key="2">
    <source>
        <dbReference type="EMBL" id="XCG47422.1"/>
    </source>
</evidence>
<feature type="chain" id="PRO_5043403497" evidence="1">
    <location>
        <begin position="22"/>
        <end position="211"/>
    </location>
</feature>
<dbReference type="EMBL" id="CP159253">
    <property type="protein sequence ID" value="XCG47422.1"/>
    <property type="molecule type" value="Genomic_DNA"/>
</dbReference>
<proteinExistence type="predicted"/>
<reference evidence="2" key="1">
    <citation type="submission" date="2024-06" db="EMBL/GenBank/DDBJ databases">
        <title>Mesorhizobium karijinii sp. nov., a symbiont of the iconic Swainsona formosa from arid Australia.</title>
        <authorList>
            <person name="Hill Y.J."/>
            <person name="Watkin E.L.J."/>
            <person name="O'Hara G.W."/>
            <person name="Terpolilli J."/>
            <person name="Tye M.L."/>
            <person name="Kohlmeier M.G."/>
        </authorList>
    </citation>
    <scope>NUCLEOTIDE SEQUENCE</scope>
    <source>
        <strain evidence="2">WSM2240</strain>
    </source>
</reference>
<dbReference type="AlphaFoldDB" id="A0AAU8CLH1"/>
<keyword evidence="1" id="KW-0732">Signal</keyword>
<gene>
    <name evidence="2" type="ORF">ABVK50_19365</name>
</gene>
<evidence type="ECO:0000256" key="1">
    <source>
        <dbReference type="SAM" id="SignalP"/>
    </source>
</evidence>
<dbReference type="RefSeq" id="WP_353645028.1">
    <property type="nucleotide sequence ID" value="NZ_CP159253.1"/>
</dbReference>
<protein>
    <submittedName>
        <fullName evidence="2">Uncharacterized protein</fullName>
    </submittedName>
</protein>
<accession>A0AAU8CLH1</accession>